<evidence type="ECO:0000313" key="4">
    <source>
        <dbReference type="Proteomes" id="UP001529369"/>
    </source>
</evidence>
<gene>
    <name evidence="3" type="ORF">QWZ14_09865</name>
</gene>
<comment type="caution">
    <text evidence="3">The sequence shown here is derived from an EMBL/GenBank/DDBJ whole genome shotgun (WGS) entry which is preliminary data.</text>
</comment>
<dbReference type="PIRSF" id="PIRSF017082">
    <property type="entry name" value="YflP"/>
    <property type="match status" value="1"/>
</dbReference>
<dbReference type="PANTHER" id="PTHR42928:SF5">
    <property type="entry name" value="BLR1237 PROTEIN"/>
    <property type="match status" value="1"/>
</dbReference>
<dbReference type="Gene3D" id="3.40.190.150">
    <property type="entry name" value="Bordetella uptake gene, domain 1"/>
    <property type="match status" value="1"/>
</dbReference>
<feature type="chain" id="PRO_5046783830" evidence="2">
    <location>
        <begin position="23"/>
        <end position="324"/>
    </location>
</feature>
<evidence type="ECO:0000256" key="2">
    <source>
        <dbReference type="SAM" id="SignalP"/>
    </source>
</evidence>
<evidence type="ECO:0000313" key="3">
    <source>
        <dbReference type="EMBL" id="MDN3564670.1"/>
    </source>
</evidence>
<dbReference type="Gene3D" id="3.40.190.10">
    <property type="entry name" value="Periplasmic binding protein-like II"/>
    <property type="match status" value="1"/>
</dbReference>
<dbReference type="InterPro" id="IPR005064">
    <property type="entry name" value="BUG"/>
</dbReference>
<accession>A0ABT8A4N6</accession>
<proteinExistence type="inferred from homology"/>
<protein>
    <submittedName>
        <fullName evidence="3">Tripartite tricarboxylate transporter substrate-binding protein</fullName>
    </submittedName>
</protein>
<comment type="similarity">
    <text evidence="1">Belongs to the UPF0065 (bug) family.</text>
</comment>
<sequence length="324" mass="33167">MRVTRRLILRLVPGLAAGPAAARAEAYPGRAIRLIVPFAPGGPTDVMARVLAAGFGGAFGQPVVVENRGGGGGNIGVAAAARAAPDGYTLLVTSTGFVVNPSLFRNPGYDPVRDFAPITELGASPNVILATAQSGIGSVADLVARARVQPGGLDLANPGTGSTPHLTAELLQLAAGIRFVQVPHASAALAVQSLLANTTPVGITALPPAQPHIRSGAFRALAITGAERWPDLPEVPTMLELGYPGFVSETFQGLLAPAGTPPAIIRRLEAAARAVLAEPTTAGRLRAAGFGLRGGGPEGLADRIAREVPYWRDLIRRAGIPQEG</sequence>
<reference evidence="4" key="1">
    <citation type="journal article" date="2019" name="Int. J. Syst. Evol. Microbiol.">
        <title>The Global Catalogue of Microorganisms (GCM) 10K type strain sequencing project: providing services to taxonomists for standard genome sequencing and annotation.</title>
        <authorList>
            <consortium name="The Broad Institute Genomics Platform"/>
            <consortium name="The Broad Institute Genome Sequencing Center for Infectious Disease"/>
            <person name="Wu L."/>
            <person name="Ma J."/>
        </authorList>
    </citation>
    <scope>NUCLEOTIDE SEQUENCE [LARGE SCALE GENOMIC DNA]</scope>
    <source>
        <strain evidence="4">CECT 7131</strain>
    </source>
</reference>
<evidence type="ECO:0000256" key="1">
    <source>
        <dbReference type="ARBA" id="ARBA00006987"/>
    </source>
</evidence>
<dbReference type="Proteomes" id="UP001529369">
    <property type="component" value="Unassembled WGS sequence"/>
</dbReference>
<keyword evidence="4" id="KW-1185">Reference proteome</keyword>
<dbReference type="SUPFAM" id="SSF53850">
    <property type="entry name" value="Periplasmic binding protein-like II"/>
    <property type="match status" value="1"/>
</dbReference>
<feature type="signal peptide" evidence="2">
    <location>
        <begin position="1"/>
        <end position="22"/>
    </location>
</feature>
<dbReference type="InterPro" id="IPR042100">
    <property type="entry name" value="Bug_dom1"/>
</dbReference>
<dbReference type="Pfam" id="PF03401">
    <property type="entry name" value="TctC"/>
    <property type="match status" value="1"/>
</dbReference>
<name>A0ABT8A4N6_9PROT</name>
<dbReference type="RefSeq" id="WP_290316474.1">
    <property type="nucleotide sequence ID" value="NZ_JAUFPN010000108.1"/>
</dbReference>
<organism evidence="3 4">
    <name type="scientific">Paeniroseomonas aquatica</name>
    <dbReference type="NCBI Taxonomy" id="373043"/>
    <lineage>
        <taxon>Bacteria</taxon>
        <taxon>Pseudomonadati</taxon>
        <taxon>Pseudomonadota</taxon>
        <taxon>Alphaproteobacteria</taxon>
        <taxon>Acetobacterales</taxon>
        <taxon>Acetobacteraceae</taxon>
        <taxon>Paeniroseomonas</taxon>
    </lineage>
</organism>
<dbReference type="EMBL" id="JAUFPN010000108">
    <property type="protein sequence ID" value="MDN3564670.1"/>
    <property type="molecule type" value="Genomic_DNA"/>
</dbReference>
<dbReference type="PANTHER" id="PTHR42928">
    <property type="entry name" value="TRICARBOXYLATE-BINDING PROTEIN"/>
    <property type="match status" value="1"/>
</dbReference>
<keyword evidence="2" id="KW-0732">Signal</keyword>